<dbReference type="InterPro" id="IPR001901">
    <property type="entry name" value="Translocase_SecE/Sec61-g"/>
</dbReference>
<keyword evidence="2 9" id="KW-0813">Transport</keyword>
<keyword evidence="7 9" id="KW-0811">Translocation</keyword>
<protein>
    <recommendedName>
        <fullName evidence="9">Protein translocase subunit SecE</fullName>
    </recommendedName>
</protein>
<evidence type="ECO:0000256" key="8">
    <source>
        <dbReference type="ARBA" id="ARBA00023136"/>
    </source>
</evidence>
<feature type="transmembrane region" description="Helical" evidence="9">
    <location>
        <begin position="33"/>
        <end position="60"/>
    </location>
</feature>
<comment type="subcellular location">
    <subcellularLocation>
        <location evidence="9">Cell membrane</location>
        <topology evidence="9">Single-pass membrane protein</topology>
    </subcellularLocation>
    <subcellularLocation>
        <location evidence="1">Membrane</location>
    </subcellularLocation>
</comment>
<evidence type="ECO:0000256" key="6">
    <source>
        <dbReference type="ARBA" id="ARBA00022989"/>
    </source>
</evidence>
<dbReference type="PROSITE" id="PS01067">
    <property type="entry name" value="SECE_SEC61G"/>
    <property type="match status" value="1"/>
</dbReference>
<dbReference type="PANTHER" id="PTHR33910">
    <property type="entry name" value="PROTEIN TRANSLOCASE SUBUNIT SECE"/>
    <property type="match status" value="1"/>
</dbReference>
<keyword evidence="5 9" id="KW-0653">Protein transport</keyword>
<evidence type="ECO:0000256" key="4">
    <source>
        <dbReference type="ARBA" id="ARBA00022692"/>
    </source>
</evidence>
<dbReference type="EMBL" id="JBHPEI010000066">
    <property type="protein sequence ID" value="MFC1800095.1"/>
    <property type="molecule type" value="Genomic_DNA"/>
</dbReference>
<dbReference type="Proteomes" id="UP001594288">
    <property type="component" value="Unassembled WGS sequence"/>
</dbReference>
<evidence type="ECO:0000256" key="2">
    <source>
        <dbReference type="ARBA" id="ARBA00022448"/>
    </source>
</evidence>
<dbReference type="Gene3D" id="1.20.5.1030">
    <property type="entry name" value="Preprotein translocase secy subunit"/>
    <property type="match status" value="1"/>
</dbReference>
<dbReference type="NCBIfam" id="TIGR00964">
    <property type="entry name" value="secE_bact"/>
    <property type="match status" value="1"/>
</dbReference>
<keyword evidence="4 9" id="KW-0812">Transmembrane</keyword>
<dbReference type="HAMAP" id="MF_00422">
    <property type="entry name" value="SecE"/>
    <property type="match status" value="1"/>
</dbReference>
<dbReference type="InterPro" id="IPR038379">
    <property type="entry name" value="SecE_sf"/>
</dbReference>
<comment type="similarity">
    <text evidence="9">Belongs to the SecE/SEC61-gamma family.</text>
</comment>
<evidence type="ECO:0000256" key="5">
    <source>
        <dbReference type="ARBA" id="ARBA00022927"/>
    </source>
</evidence>
<dbReference type="InterPro" id="IPR005807">
    <property type="entry name" value="SecE_bac"/>
</dbReference>
<name>A0ABV6YPU9_UNCEI</name>
<evidence type="ECO:0000256" key="7">
    <source>
        <dbReference type="ARBA" id="ARBA00023010"/>
    </source>
</evidence>
<dbReference type="Pfam" id="PF00584">
    <property type="entry name" value="SecE"/>
    <property type="match status" value="1"/>
</dbReference>
<evidence type="ECO:0000313" key="10">
    <source>
        <dbReference type="EMBL" id="MFC1800095.1"/>
    </source>
</evidence>
<keyword evidence="8 9" id="KW-0472">Membrane</keyword>
<evidence type="ECO:0000313" key="11">
    <source>
        <dbReference type="Proteomes" id="UP001594288"/>
    </source>
</evidence>
<comment type="caution">
    <text evidence="10">The sequence shown here is derived from an EMBL/GenBank/DDBJ whole genome shotgun (WGS) entry which is preliminary data.</text>
</comment>
<sequence length="61" mass="6869">MFEKIKKFVKEVKVELTKVTWPTPSELRATTTVVIITTFIMTVFIGIVDFGLAQVIGALLR</sequence>
<keyword evidence="3 9" id="KW-1003">Cell membrane</keyword>
<evidence type="ECO:0000256" key="1">
    <source>
        <dbReference type="ARBA" id="ARBA00004370"/>
    </source>
</evidence>
<accession>A0ABV6YPU9</accession>
<comment type="function">
    <text evidence="9">Essential subunit of the Sec protein translocation channel SecYEG. Clamps together the 2 halves of SecY. May contact the channel plug during translocation.</text>
</comment>
<reference evidence="10 11" key="1">
    <citation type="submission" date="2024-09" db="EMBL/GenBank/DDBJ databases">
        <authorList>
            <person name="D'Angelo T."/>
        </authorList>
    </citation>
    <scope>NUCLEOTIDE SEQUENCE [LARGE SCALE GENOMIC DNA]</scope>
    <source>
        <strain evidence="10">SAG AM-311-F02</strain>
    </source>
</reference>
<keyword evidence="6 9" id="KW-1133">Transmembrane helix</keyword>
<keyword evidence="11" id="KW-1185">Reference proteome</keyword>
<proteinExistence type="inferred from homology"/>
<evidence type="ECO:0000256" key="3">
    <source>
        <dbReference type="ARBA" id="ARBA00022475"/>
    </source>
</evidence>
<organism evidence="10 11">
    <name type="scientific">Eiseniibacteriota bacterium</name>
    <dbReference type="NCBI Taxonomy" id="2212470"/>
    <lineage>
        <taxon>Bacteria</taxon>
        <taxon>Candidatus Eiseniibacteriota</taxon>
    </lineage>
</organism>
<comment type="subunit">
    <text evidence="9">Component of the Sec protein translocase complex. Heterotrimer consisting of SecY, SecE and SecG subunits. The heterotrimers can form oligomers, although 1 heterotrimer is thought to be able to translocate proteins. Interacts with the ribosome. Interacts with SecDF, and other proteins may be involved. Interacts with SecA.</text>
</comment>
<evidence type="ECO:0000256" key="9">
    <source>
        <dbReference type="HAMAP-Rule" id="MF_00422"/>
    </source>
</evidence>
<gene>
    <name evidence="9 10" type="primary">secE</name>
    <name evidence="10" type="ORF">ACFL2Z_04205</name>
</gene>
<dbReference type="PANTHER" id="PTHR33910:SF1">
    <property type="entry name" value="PROTEIN TRANSLOCASE SUBUNIT SECE"/>
    <property type="match status" value="1"/>
</dbReference>